<dbReference type="SUPFAM" id="SSF53098">
    <property type="entry name" value="Ribonuclease H-like"/>
    <property type="match status" value="1"/>
</dbReference>
<dbReference type="EMBL" id="QGKX02001521">
    <property type="protein sequence ID" value="KAF3509275.1"/>
    <property type="molecule type" value="Genomic_DNA"/>
</dbReference>
<dbReference type="Proteomes" id="UP000712600">
    <property type="component" value="Unassembled WGS sequence"/>
</dbReference>
<feature type="region of interest" description="Disordered" evidence="1">
    <location>
        <begin position="193"/>
        <end position="259"/>
    </location>
</feature>
<dbReference type="InterPro" id="IPR012337">
    <property type="entry name" value="RNaseH-like_sf"/>
</dbReference>
<dbReference type="AlphaFoldDB" id="A0A8S9P3B2"/>
<protein>
    <recommendedName>
        <fullName evidence="2">HAT C-terminal dimerisation domain-containing protein</fullName>
    </recommendedName>
</protein>
<gene>
    <name evidence="3" type="ORF">F2Q69_00003332</name>
</gene>
<evidence type="ECO:0000256" key="1">
    <source>
        <dbReference type="SAM" id="MobiDB-lite"/>
    </source>
</evidence>
<comment type="caution">
    <text evidence="3">The sequence shown here is derived from an EMBL/GenBank/DDBJ whole genome shotgun (WGS) entry which is preliminary data.</text>
</comment>
<evidence type="ECO:0000259" key="2">
    <source>
        <dbReference type="Pfam" id="PF05699"/>
    </source>
</evidence>
<evidence type="ECO:0000313" key="4">
    <source>
        <dbReference type="Proteomes" id="UP000712600"/>
    </source>
</evidence>
<dbReference type="Pfam" id="PF05699">
    <property type="entry name" value="Dimer_Tnp_hAT"/>
    <property type="match status" value="1"/>
</dbReference>
<evidence type="ECO:0000313" key="3">
    <source>
        <dbReference type="EMBL" id="KAF3509275.1"/>
    </source>
</evidence>
<name>A0A8S9P3B2_BRACR</name>
<feature type="compositionally biased region" description="Acidic residues" evidence="1">
    <location>
        <begin position="227"/>
        <end position="259"/>
    </location>
</feature>
<dbReference type="InterPro" id="IPR008906">
    <property type="entry name" value="HATC_C_dom"/>
</dbReference>
<feature type="domain" description="HAT C-terminal dimerisation" evidence="2">
    <location>
        <begin position="87"/>
        <end position="158"/>
    </location>
</feature>
<organism evidence="3 4">
    <name type="scientific">Brassica cretica</name>
    <name type="common">Mustard</name>
    <dbReference type="NCBI Taxonomy" id="69181"/>
    <lineage>
        <taxon>Eukaryota</taxon>
        <taxon>Viridiplantae</taxon>
        <taxon>Streptophyta</taxon>
        <taxon>Embryophyta</taxon>
        <taxon>Tracheophyta</taxon>
        <taxon>Spermatophyta</taxon>
        <taxon>Magnoliopsida</taxon>
        <taxon>eudicotyledons</taxon>
        <taxon>Gunneridae</taxon>
        <taxon>Pentapetalae</taxon>
        <taxon>rosids</taxon>
        <taxon>malvids</taxon>
        <taxon>Brassicales</taxon>
        <taxon>Brassicaceae</taxon>
        <taxon>Brassiceae</taxon>
        <taxon>Brassica</taxon>
    </lineage>
</organism>
<dbReference type="GO" id="GO:0046983">
    <property type="term" value="F:protein dimerization activity"/>
    <property type="evidence" value="ECO:0007669"/>
    <property type="project" value="InterPro"/>
</dbReference>
<sequence>MTIIDQRIEGRFDSPLHLTGYFLNPYYLYKDQTIPLHNNVLTSFFKCVSAFIADDLSKQCNVINSEINKYKNKEDNFGTPWVVKGCEEFKDNYDPFEWWNTYGTSVPNLQRMAKRILSLTTSSSGCERAWSSFEGIHTKKRNWLSTSRMNNLVFVQFNTRLLNKTKKQKEKNIDILLADDATHAQEWLVEGDDGEHESAMGVGAGDTEGAADDDDMADIRELRDEDFISDTEEEDFAGTNLESDEDQVPNMYGEEEYDD</sequence>
<reference evidence="3" key="1">
    <citation type="submission" date="2019-12" db="EMBL/GenBank/DDBJ databases">
        <title>Genome sequencing and annotation of Brassica cretica.</title>
        <authorList>
            <person name="Studholme D.J."/>
            <person name="Sarris P."/>
        </authorList>
    </citation>
    <scope>NUCLEOTIDE SEQUENCE</scope>
    <source>
        <strain evidence="3">PFS-109/04</strain>
        <tissue evidence="3">Leaf</tissue>
    </source>
</reference>
<proteinExistence type="predicted"/>
<accession>A0A8S9P3B2</accession>
<feature type="compositionally biased region" description="Basic and acidic residues" evidence="1">
    <location>
        <begin position="217"/>
        <end position="226"/>
    </location>
</feature>